<reference evidence="1 2" key="1">
    <citation type="submission" date="2017-10" db="EMBL/GenBank/DDBJ databases">
        <title>Extensive intraspecific genome diversity in a model arbuscular mycorrhizal fungus.</title>
        <authorList>
            <person name="Chen E.C.H."/>
            <person name="Morin E."/>
            <person name="Baudet D."/>
            <person name="Noel J."/>
            <person name="Ndikumana S."/>
            <person name="Charron P."/>
            <person name="St-Onge C."/>
            <person name="Giorgi J."/>
            <person name="Grigoriev I.V."/>
            <person name="Roux C."/>
            <person name="Martin F.M."/>
            <person name="Corradi N."/>
        </authorList>
    </citation>
    <scope>NUCLEOTIDE SEQUENCE [LARGE SCALE GENOMIC DNA]</scope>
    <source>
        <strain evidence="1 2">A1</strain>
    </source>
</reference>
<name>A0A2N0QS89_9GLOM</name>
<dbReference type="EMBL" id="LLXH01003700">
    <property type="protein sequence ID" value="PKC53928.1"/>
    <property type="molecule type" value="Genomic_DNA"/>
</dbReference>
<dbReference type="VEuPathDB" id="FungiDB:RhiirA1_478287"/>
<evidence type="ECO:0000313" key="1">
    <source>
        <dbReference type="EMBL" id="PKC53928.1"/>
    </source>
</evidence>
<accession>A0A2N0QS89</accession>
<evidence type="ECO:0000313" key="2">
    <source>
        <dbReference type="Proteomes" id="UP000232688"/>
    </source>
</evidence>
<proteinExistence type="predicted"/>
<protein>
    <submittedName>
        <fullName evidence="1">Uncharacterized protein</fullName>
    </submittedName>
</protein>
<comment type="caution">
    <text evidence="1">The sequence shown here is derived from an EMBL/GenBank/DDBJ whole genome shotgun (WGS) entry which is preliminary data.</text>
</comment>
<dbReference type="AlphaFoldDB" id="A0A2N0QS89"/>
<dbReference type="Proteomes" id="UP000232688">
    <property type="component" value="Unassembled WGS sequence"/>
</dbReference>
<organism evidence="1 2">
    <name type="scientific">Rhizophagus irregularis</name>
    <dbReference type="NCBI Taxonomy" id="588596"/>
    <lineage>
        <taxon>Eukaryota</taxon>
        <taxon>Fungi</taxon>
        <taxon>Fungi incertae sedis</taxon>
        <taxon>Mucoromycota</taxon>
        <taxon>Glomeromycotina</taxon>
        <taxon>Glomeromycetes</taxon>
        <taxon>Glomerales</taxon>
        <taxon>Glomeraceae</taxon>
        <taxon>Rhizophagus</taxon>
    </lineage>
</organism>
<reference evidence="1 2" key="2">
    <citation type="submission" date="2017-10" db="EMBL/GenBank/DDBJ databases">
        <title>Genome analyses suggest a sexual origin of heterokaryosis in a supposedly ancient asexual fungus.</title>
        <authorList>
            <person name="Corradi N."/>
            <person name="Sedzielewska K."/>
            <person name="Noel J."/>
            <person name="Charron P."/>
            <person name="Farinelli L."/>
            <person name="Marton T."/>
            <person name="Kruger M."/>
            <person name="Pelin A."/>
            <person name="Brachmann A."/>
            <person name="Corradi N."/>
        </authorList>
    </citation>
    <scope>NUCLEOTIDE SEQUENCE [LARGE SCALE GENOMIC DNA]</scope>
    <source>
        <strain evidence="1 2">A1</strain>
    </source>
</reference>
<gene>
    <name evidence="1" type="ORF">RhiirA1_478287</name>
</gene>
<sequence length="50" mass="5798">MYKCSHMKFVNHYNLISFESIAGLVHMVKRDSIENYGILVDPILKNITDV</sequence>